<proteinExistence type="predicted"/>
<dbReference type="Proteomes" id="UP000663866">
    <property type="component" value="Unassembled WGS sequence"/>
</dbReference>
<protein>
    <submittedName>
        <fullName evidence="1">Uncharacterized protein</fullName>
    </submittedName>
</protein>
<comment type="caution">
    <text evidence="1">The sequence shown here is derived from an EMBL/GenBank/DDBJ whole genome shotgun (WGS) entry which is preliminary data.</text>
</comment>
<organism evidence="1 2">
    <name type="scientific">Rotaria magnacalcarata</name>
    <dbReference type="NCBI Taxonomy" id="392030"/>
    <lineage>
        <taxon>Eukaryota</taxon>
        <taxon>Metazoa</taxon>
        <taxon>Spiralia</taxon>
        <taxon>Gnathifera</taxon>
        <taxon>Rotifera</taxon>
        <taxon>Eurotatoria</taxon>
        <taxon>Bdelloidea</taxon>
        <taxon>Philodinida</taxon>
        <taxon>Philodinidae</taxon>
        <taxon>Rotaria</taxon>
    </lineage>
</organism>
<sequence>MSLRRFCHTYRVVDSFLITIGGMTAKTSQKWTSLLVHNDFDVFIADGRGHDESTYKSGELSAKRWIAEDDAPFYNKGRGRNVIYETQTVSAIMNIGGNNYFDNETIPKQFERLFQLLYFKVAYKNRDFVFLVDNARAHTAAEYSANDFAMKPGGRCPVDAIEYVDGQNVKITIEYYDDDGESQGLLKLVKELNLDILQNCKLLEYKEIVSEHAAFKNVSET</sequence>
<keyword evidence="2" id="KW-1185">Reference proteome</keyword>
<name>A0A820RAJ9_9BILA</name>
<gene>
    <name evidence="1" type="ORF">OVN521_LOCUS36806</name>
</gene>
<dbReference type="AlphaFoldDB" id="A0A820RAJ9"/>
<accession>A0A820RAJ9</accession>
<dbReference type="EMBL" id="CAJOBG010044022">
    <property type="protein sequence ID" value="CAF4432741.1"/>
    <property type="molecule type" value="Genomic_DNA"/>
</dbReference>
<reference evidence="1" key="1">
    <citation type="submission" date="2021-02" db="EMBL/GenBank/DDBJ databases">
        <authorList>
            <person name="Nowell W R."/>
        </authorList>
    </citation>
    <scope>NUCLEOTIDE SEQUENCE</scope>
</reference>
<evidence type="ECO:0000313" key="1">
    <source>
        <dbReference type="EMBL" id="CAF4432741.1"/>
    </source>
</evidence>
<evidence type="ECO:0000313" key="2">
    <source>
        <dbReference type="Proteomes" id="UP000663866"/>
    </source>
</evidence>